<dbReference type="Proteomes" id="UP000245865">
    <property type="component" value="Unassembled WGS sequence"/>
</dbReference>
<feature type="region of interest" description="Disordered" evidence="1">
    <location>
        <begin position="345"/>
        <end position="377"/>
    </location>
</feature>
<dbReference type="SMART" id="SM00671">
    <property type="entry name" value="SEL1"/>
    <property type="match status" value="4"/>
</dbReference>
<dbReference type="InterPro" id="IPR036365">
    <property type="entry name" value="PGBD-like_sf"/>
</dbReference>
<protein>
    <submittedName>
        <fullName evidence="3">Peptidoglycan-binding protein</fullName>
    </submittedName>
</protein>
<evidence type="ECO:0000256" key="1">
    <source>
        <dbReference type="SAM" id="MobiDB-lite"/>
    </source>
</evidence>
<feature type="region of interest" description="Disordered" evidence="1">
    <location>
        <begin position="560"/>
        <end position="593"/>
    </location>
</feature>
<accession>A0A316JE60</accession>
<proteinExistence type="predicted"/>
<dbReference type="SUPFAM" id="SSF81901">
    <property type="entry name" value="HCP-like"/>
    <property type="match status" value="1"/>
</dbReference>
<dbReference type="PANTHER" id="PTHR11102:SF160">
    <property type="entry name" value="ERAD-ASSOCIATED E3 UBIQUITIN-PROTEIN LIGASE COMPONENT HRD3"/>
    <property type="match status" value="1"/>
</dbReference>
<organism evidence="3 4">
    <name type="scientific">Falsochrobactrum shanghaiense</name>
    <dbReference type="NCBI Taxonomy" id="2201899"/>
    <lineage>
        <taxon>Bacteria</taxon>
        <taxon>Pseudomonadati</taxon>
        <taxon>Pseudomonadota</taxon>
        <taxon>Alphaproteobacteria</taxon>
        <taxon>Hyphomicrobiales</taxon>
        <taxon>Brucellaceae</taxon>
        <taxon>Falsochrobactrum</taxon>
    </lineage>
</organism>
<dbReference type="Pfam" id="PF08238">
    <property type="entry name" value="Sel1"/>
    <property type="match status" value="4"/>
</dbReference>
<sequence length="881" mass="95935">MANSFSASGSHSIINELNALRERQSASNRTDELRRTLSELQERLAQFDTPFDPSTENTSYGADESWLQPDEYFTRLDETTASGRSPHSHHDEAIRLERIEKQLSELGMQLDASLAGQNFDILLRRLDDLSQRVDALNMTADLPQQMIAPLTRQLGLLAQHLGKLIDNPRQSDYAALDTRLEQIGDRLAAMEKQAEEAGPAVLDKMNEHFAALTRRLDAQFSNHRADHEAIHNLESQIAMIAQHLAQPSPELVALEPRLDTIERALASGREAVFDVAREAAESAIARLSERGSQNDSALARQLSHDISSLESLARAAEERNGKSFEAVHEALVKVVDRLTHLEQHLHRKPPVTGNLPAAAPRAVASPTPLPADKKSRMRAEYPQLDEALGQLRPKVASEPAPVPSVASPQPDSDSVLDLNTIMRRVREERSQQEAGEKQTERKADLISAARRAAQQAAEESKQLEEALTKGIEGDKGPRSSFFHRQRKSILMGIGAVMIAIAGLQIGPAFLHSREQEVDPEVTASIPEAAHEPAAPVEAQMQELPQMPEAIAPAPQITEPRAESLHKSPVSATSTSDMDEAQAGESEQPATRPEAVHLDIPQDIGSQALRDAASGGDARALFAIGTRYMEGQGVTADYAQAAQWYEQAAAQNFAPAQYRLGNFNEKGLGMPRDIGKAKDWYQLAAKQGNASAMHNLAVLYASGANGSPDNAAAVRWFTEAAELGVRDSQYNLGILAAKGLGMPVSLEESYKWFALAANSGDKDSAQKRDQIEVVLTPIQRERAEGAVTLWKAKPLNEAANSLDVPADWSENARVTEAPADMKKAVRNIQLILQKNGYDVGGADGIMGSRTRNAIAAIQKANGQNPTGEVDQKLVQLLLKMNG</sequence>
<dbReference type="SUPFAM" id="SSF47090">
    <property type="entry name" value="PGBD-like"/>
    <property type="match status" value="1"/>
</dbReference>
<dbReference type="Gene3D" id="1.10.101.10">
    <property type="entry name" value="PGBD-like superfamily/PGBD"/>
    <property type="match status" value="1"/>
</dbReference>
<evidence type="ECO:0000259" key="2">
    <source>
        <dbReference type="Pfam" id="PF01471"/>
    </source>
</evidence>
<dbReference type="InterPro" id="IPR002477">
    <property type="entry name" value="Peptidoglycan-bd-like"/>
</dbReference>
<dbReference type="EMBL" id="QGDB01000002">
    <property type="protein sequence ID" value="PWL18919.1"/>
    <property type="molecule type" value="Genomic_DNA"/>
</dbReference>
<reference evidence="3 4" key="1">
    <citation type="submission" date="2018-05" db="EMBL/GenBank/DDBJ databases">
        <title>Comparative genomic sequence analysis between strain HN4 and CCM 8460T (Falsochrobactrum ovis) will provide more evidence to prove that HN4 is a new species of Falsochrobactrum.</title>
        <authorList>
            <person name="Lyu W."/>
            <person name="Sun L."/>
            <person name="Yao L."/>
        </authorList>
    </citation>
    <scope>NUCLEOTIDE SEQUENCE [LARGE SCALE GENOMIC DNA]</scope>
    <source>
        <strain evidence="3 4">HN4</strain>
    </source>
</reference>
<dbReference type="InterPro" id="IPR006597">
    <property type="entry name" value="Sel1-like"/>
</dbReference>
<dbReference type="RefSeq" id="WP_109705813.1">
    <property type="nucleotide sequence ID" value="NZ_QGDB01000002.1"/>
</dbReference>
<keyword evidence="4" id="KW-1185">Reference proteome</keyword>
<dbReference type="Gene3D" id="1.25.40.10">
    <property type="entry name" value="Tetratricopeptide repeat domain"/>
    <property type="match status" value="2"/>
</dbReference>
<dbReference type="OrthoDB" id="5295703at2"/>
<gene>
    <name evidence="3" type="ORF">DKP76_07675</name>
</gene>
<comment type="caution">
    <text evidence="3">The sequence shown here is derived from an EMBL/GenBank/DDBJ whole genome shotgun (WGS) entry which is preliminary data.</text>
</comment>
<dbReference type="Pfam" id="PF01471">
    <property type="entry name" value="PG_binding_1"/>
    <property type="match status" value="1"/>
</dbReference>
<feature type="domain" description="Peptidoglycan binding-like" evidence="2">
    <location>
        <begin position="823"/>
        <end position="876"/>
    </location>
</feature>
<feature type="compositionally biased region" description="Low complexity" evidence="1">
    <location>
        <begin position="396"/>
        <end position="415"/>
    </location>
</feature>
<evidence type="ECO:0000313" key="4">
    <source>
        <dbReference type="Proteomes" id="UP000245865"/>
    </source>
</evidence>
<dbReference type="InterPro" id="IPR011990">
    <property type="entry name" value="TPR-like_helical_dom_sf"/>
</dbReference>
<dbReference type="InterPro" id="IPR050767">
    <property type="entry name" value="Sel1_AlgK"/>
</dbReference>
<feature type="region of interest" description="Disordered" evidence="1">
    <location>
        <begin position="394"/>
        <end position="416"/>
    </location>
</feature>
<dbReference type="InterPro" id="IPR036366">
    <property type="entry name" value="PGBDSf"/>
</dbReference>
<name>A0A316JE60_9HYPH</name>
<dbReference type="PANTHER" id="PTHR11102">
    <property type="entry name" value="SEL-1-LIKE PROTEIN"/>
    <property type="match status" value="1"/>
</dbReference>
<evidence type="ECO:0000313" key="3">
    <source>
        <dbReference type="EMBL" id="PWL18919.1"/>
    </source>
</evidence>
<dbReference type="AlphaFoldDB" id="A0A316JE60"/>